<accession>A0A1H3SQY8</accession>
<dbReference type="Proteomes" id="UP000198935">
    <property type="component" value="Unassembled WGS sequence"/>
</dbReference>
<protein>
    <recommendedName>
        <fullName evidence="1">DUF6602 domain-containing protein</fullName>
    </recommendedName>
</protein>
<sequence length="308" mass="35663">MTKKEREQVTPEKVIYNLAKNYESLEKSLVNQLSLQTPNHHLTTGTNRENVWLTLFERIIPRKFCIEQSVFIIDSYGQISAEVDIAVFDEQYTPYIFNYGKIKFIPIEAVAVAVQCKSNSIDNKVSDWAESIQDLKTAMNAVVRTQSNIVDNDITKEQQSSTQSSTRPILILCALSSEAAKYKDVFDIVLHLNDSRTKLIKLIKKESEDLKIWVDDLNHYGHDRYPEGEKERYKVLPNKLTDTKKSLSKLRVTEEKNENVTLSLTFQLNQLLMLINNPLFFPHQSYVKMFNDNIEKYKKRSESNGQTN</sequence>
<feature type="domain" description="DUF6602" evidence="1">
    <location>
        <begin position="36"/>
        <end position="135"/>
    </location>
</feature>
<name>A0A1H3SQY8_9BACI</name>
<reference evidence="3" key="1">
    <citation type="submission" date="2016-10" db="EMBL/GenBank/DDBJ databases">
        <authorList>
            <person name="Varghese N."/>
            <person name="Submissions S."/>
        </authorList>
    </citation>
    <scope>NUCLEOTIDE SEQUENCE [LARGE SCALE GENOMIC DNA]</scope>
    <source>
        <strain evidence="3">SP</strain>
    </source>
</reference>
<dbReference type="AlphaFoldDB" id="A0A1H3SQY8"/>
<proteinExistence type="predicted"/>
<dbReference type="Pfam" id="PF20247">
    <property type="entry name" value="DUF6602"/>
    <property type="match status" value="1"/>
</dbReference>
<dbReference type="EMBL" id="FNPI01000011">
    <property type="protein sequence ID" value="SDZ39529.1"/>
    <property type="molecule type" value="Genomic_DNA"/>
</dbReference>
<dbReference type="STRING" id="1503961.SAMN05421736_111146"/>
<gene>
    <name evidence="2" type="ORF">SAMN05421736_111146</name>
</gene>
<evidence type="ECO:0000313" key="3">
    <source>
        <dbReference type="Proteomes" id="UP000198935"/>
    </source>
</evidence>
<dbReference type="CDD" id="cd21173">
    <property type="entry name" value="NucC-like"/>
    <property type="match status" value="1"/>
</dbReference>
<dbReference type="OrthoDB" id="337432at2"/>
<evidence type="ECO:0000259" key="1">
    <source>
        <dbReference type="Pfam" id="PF20247"/>
    </source>
</evidence>
<dbReference type="InterPro" id="IPR046537">
    <property type="entry name" value="DUF6602"/>
</dbReference>
<evidence type="ECO:0000313" key="2">
    <source>
        <dbReference type="EMBL" id="SDZ39529.1"/>
    </source>
</evidence>
<keyword evidence="3" id="KW-1185">Reference proteome</keyword>
<organism evidence="2 3">
    <name type="scientific">Evansella caseinilytica</name>
    <dbReference type="NCBI Taxonomy" id="1503961"/>
    <lineage>
        <taxon>Bacteria</taxon>
        <taxon>Bacillati</taxon>
        <taxon>Bacillota</taxon>
        <taxon>Bacilli</taxon>
        <taxon>Bacillales</taxon>
        <taxon>Bacillaceae</taxon>
        <taxon>Evansella</taxon>
    </lineage>
</organism>